<keyword evidence="2" id="KW-0812">Transmembrane</keyword>
<keyword evidence="1" id="KW-0175">Coiled coil</keyword>
<organism evidence="3">
    <name type="scientific">Cacopsylla melanoneura</name>
    <dbReference type="NCBI Taxonomy" id="428564"/>
    <lineage>
        <taxon>Eukaryota</taxon>
        <taxon>Metazoa</taxon>
        <taxon>Ecdysozoa</taxon>
        <taxon>Arthropoda</taxon>
        <taxon>Hexapoda</taxon>
        <taxon>Insecta</taxon>
        <taxon>Pterygota</taxon>
        <taxon>Neoptera</taxon>
        <taxon>Paraneoptera</taxon>
        <taxon>Hemiptera</taxon>
        <taxon>Sternorrhyncha</taxon>
        <taxon>Psylloidea</taxon>
        <taxon>Psyllidae</taxon>
        <taxon>Psyllinae</taxon>
        <taxon>Cacopsylla</taxon>
    </lineage>
</organism>
<sequence length="328" mass="36877">MTVDERVNKLEERLADTWREFQLEVEKTFELKEAWTRLKTGLTSLKERQESVETGLISLQDLQETVETGLTSLQDLQETVETVLTSLQDLQETPEDESEQNWCSLDEGLDELFDVEQFDIDVNWTYQTYCRDSPSKALLDTELLAQSSADNPSKALLGTEHLAQSRAVSTSKRVLGTEQFAQSCADSPSKALLGTEHLPQSRAVSSSKTLLGAEQLSQNHKLKASLKTIGISLLHFLRVRNPKKWVCSTHNYSIILLLLLLFVSMVASGKFDVMKLIPHNYLLEDPLHAFETAKTGRGNAIKVMIHCKEGLELKNNSINTGHENFQKG</sequence>
<dbReference type="EMBL" id="HBUF01100914">
    <property type="protein sequence ID" value="CAG6638024.1"/>
    <property type="molecule type" value="Transcribed_RNA"/>
</dbReference>
<name>A0A8D8QVI9_9HEMI</name>
<feature type="coiled-coil region" evidence="1">
    <location>
        <begin position="59"/>
        <end position="93"/>
    </location>
</feature>
<evidence type="ECO:0000256" key="2">
    <source>
        <dbReference type="SAM" id="Phobius"/>
    </source>
</evidence>
<evidence type="ECO:0000256" key="1">
    <source>
        <dbReference type="SAM" id="Coils"/>
    </source>
</evidence>
<keyword evidence="2" id="KW-0472">Membrane</keyword>
<proteinExistence type="predicted"/>
<evidence type="ECO:0000313" key="3">
    <source>
        <dbReference type="EMBL" id="CAG6638024.1"/>
    </source>
</evidence>
<dbReference type="AlphaFoldDB" id="A0A8D8QVI9"/>
<accession>A0A8D8QVI9</accession>
<protein>
    <submittedName>
        <fullName evidence="3">Uncharacterized protein</fullName>
    </submittedName>
</protein>
<dbReference type="Gene3D" id="3.90.180.10">
    <property type="entry name" value="Medium-chain alcohol dehydrogenases, catalytic domain"/>
    <property type="match status" value="1"/>
</dbReference>
<reference evidence="3" key="1">
    <citation type="submission" date="2021-05" db="EMBL/GenBank/DDBJ databases">
        <authorList>
            <person name="Alioto T."/>
            <person name="Alioto T."/>
            <person name="Gomez Garrido J."/>
        </authorList>
    </citation>
    <scope>NUCLEOTIDE SEQUENCE</scope>
</reference>
<feature type="transmembrane region" description="Helical" evidence="2">
    <location>
        <begin position="252"/>
        <end position="271"/>
    </location>
</feature>
<keyword evidence="2" id="KW-1133">Transmembrane helix</keyword>